<dbReference type="PANTHER" id="PTHR23199:SF12">
    <property type="entry name" value="NEUROTROPHIN 1-RELATED"/>
    <property type="match status" value="1"/>
</dbReference>
<feature type="signal peptide" evidence="1">
    <location>
        <begin position="1"/>
        <end position="25"/>
    </location>
</feature>
<name>A0A9N9MIA5_9CUCU</name>
<organism evidence="2 3">
    <name type="scientific">Ceutorhynchus assimilis</name>
    <name type="common">cabbage seed weevil</name>
    <dbReference type="NCBI Taxonomy" id="467358"/>
    <lineage>
        <taxon>Eukaryota</taxon>
        <taxon>Metazoa</taxon>
        <taxon>Ecdysozoa</taxon>
        <taxon>Arthropoda</taxon>
        <taxon>Hexapoda</taxon>
        <taxon>Insecta</taxon>
        <taxon>Pterygota</taxon>
        <taxon>Neoptera</taxon>
        <taxon>Endopterygota</taxon>
        <taxon>Coleoptera</taxon>
        <taxon>Polyphaga</taxon>
        <taxon>Cucujiformia</taxon>
        <taxon>Curculionidae</taxon>
        <taxon>Ceutorhynchinae</taxon>
        <taxon>Ceutorhynchus</taxon>
    </lineage>
</organism>
<accession>A0A9N9MIA5</accession>
<dbReference type="SUPFAM" id="SSF57501">
    <property type="entry name" value="Cystine-knot cytokines"/>
    <property type="match status" value="1"/>
</dbReference>
<dbReference type="AlphaFoldDB" id="A0A9N9MIA5"/>
<feature type="chain" id="PRO_5040469844" description="Spaetzle domain-containing protein" evidence="1">
    <location>
        <begin position="26"/>
        <end position="236"/>
    </location>
</feature>
<gene>
    <name evidence="2" type="ORF">CEUTPL_LOCUS5988</name>
</gene>
<sequence length="236" mass="27407">MLIAHWIQALVALLGLAAVFQRVKSEEHYNKTLTHGMGIRGGNRHRHHAEYLDLFENRGHYPNPTIPLELMFGEPKRNQSEIHRQLRKEFAQVKDYAFGVNCCPTVIEMTEPDGGKNDQGMFVELYRSDNYKQRFYELSCHASILNQPCRFMEKHLQSYSRCVQTYSYTYALVKDTPSVRTKNRPTFPGAAGNGNSSYTLDYISVRSGCACVVMPREKRRHKKDKIRLKSYRRSRP</sequence>
<proteinExistence type="predicted"/>
<dbReference type="GO" id="GO:0005121">
    <property type="term" value="F:Toll binding"/>
    <property type="evidence" value="ECO:0007669"/>
    <property type="project" value="TreeGrafter"/>
</dbReference>
<dbReference type="OrthoDB" id="6381819at2759"/>
<evidence type="ECO:0000313" key="3">
    <source>
        <dbReference type="Proteomes" id="UP001152799"/>
    </source>
</evidence>
<evidence type="ECO:0008006" key="4">
    <source>
        <dbReference type="Google" id="ProtNLM"/>
    </source>
</evidence>
<dbReference type="EMBL" id="OU892278">
    <property type="protein sequence ID" value="CAG9765381.1"/>
    <property type="molecule type" value="Genomic_DNA"/>
</dbReference>
<dbReference type="GO" id="GO:0045087">
    <property type="term" value="P:innate immune response"/>
    <property type="evidence" value="ECO:0007669"/>
    <property type="project" value="TreeGrafter"/>
</dbReference>
<protein>
    <recommendedName>
        <fullName evidence="4">Spaetzle domain-containing protein</fullName>
    </recommendedName>
</protein>
<dbReference type="PANTHER" id="PTHR23199">
    <property type="entry name" value="NEUROTROPHIN 1-RELATED"/>
    <property type="match status" value="1"/>
</dbReference>
<evidence type="ECO:0000313" key="2">
    <source>
        <dbReference type="EMBL" id="CAG9765381.1"/>
    </source>
</evidence>
<dbReference type="GO" id="GO:0021556">
    <property type="term" value="P:central nervous system formation"/>
    <property type="evidence" value="ECO:0007669"/>
    <property type="project" value="TreeGrafter"/>
</dbReference>
<dbReference type="InterPro" id="IPR029034">
    <property type="entry name" value="Cystine-knot_cytokine"/>
</dbReference>
<evidence type="ECO:0000256" key="1">
    <source>
        <dbReference type="SAM" id="SignalP"/>
    </source>
</evidence>
<keyword evidence="1" id="KW-0732">Signal</keyword>
<dbReference type="GO" id="GO:0005576">
    <property type="term" value="C:extracellular region"/>
    <property type="evidence" value="ECO:0007669"/>
    <property type="project" value="TreeGrafter"/>
</dbReference>
<keyword evidence="3" id="KW-1185">Reference proteome</keyword>
<dbReference type="GO" id="GO:0008083">
    <property type="term" value="F:growth factor activity"/>
    <property type="evidence" value="ECO:0007669"/>
    <property type="project" value="TreeGrafter"/>
</dbReference>
<dbReference type="Proteomes" id="UP001152799">
    <property type="component" value="Chromosome 2"/>
</dbReference>
<dbReference type="InterPro" id="IPR052444">
    <property type="entry name" value="Spz/Toll_ligand-like"/>
</dbReference>
<reference evidence="2" key="1">
    <citation type="submission" date="2022-01" db="EMBL/GenBank/DDBJ databases">
        <authorList>
            <person name="King R."/>
        </authorList>
    </citation>
    <scope>NUCLEOTIDE SEQUENCE</scope>
</reference>
<dbReference type="Gene3D" id="2.10.90.10">
    <property type="entry name" value="Cystine-knot cytokines"/>
    <property type="match status" value="1"/>
</dbReference>